<evidence type="ECO:0000313" key="1">
    <source>
        <dbReference type="EMBL" id="RNA28748.1"/>
    </source>
</evidence>
<dbReference type="EMBL" id="REGN01002346">
    <property type="protein sequence ID" value="RNA28748.1"/>
    <property type="molecule type" value="Genomic_DNA"/>
</dbReference>
<dbReference type="Proteomes" id="UP000276133">
    <property type="component" value="Unassembled WGS sequence"/>
</dbReference>
<name>A0A3M7RZF6_BRAPC</name>
<dbReference type="AlphaFoldDB" id="A0A3M7RZF6"/>
<protein>
    <submittedName>
        <fullName evidence="1">Uncharacterized protein</fullName>
    </submittedName>
</protein>
<evidence type="ECO:0000313" key="2">
    <source>
        <dbReference type="Proteomes" id="UP000276133"/>
    </source>
</evidence>
<comment type="caution">
    <text evidence="1">The sequence shown here is derived from an EMBL/GenBank/DDBJ whole genome shotgun (WGS) entry which is preliminary data.</text>
</comment>
<accession>A0A3M7RZF6</accession>
<sequence>MLTVELVESGLEWDSFDEAERGLRMGAWEEQDELDCVLDNLGPRTAFRGLALGLSVFLSDEFDSEDELVETMGSRMPGWLIQILACSDLCSRFFRAWFKELIAFVET</sequence>
<organism evidence="1 2">
    <name type="scientific">Brachionus plicatilis</name>
    <name type="common">Marine rotifer</name>
    <name type="synonym">Brachionus muelleri</name>
    <dbReference type="NCBI Taxonomy" id="10195"/>
    <lineage>
        <taxon>Eukaryota</taxon>
        <taxon>Metazoa</taxon>
        <taxon>Spiralia</taxon>
        <taxon>Gnathifera</taxon>
        <taxon>Rotifera</taxon>
        <taxon>Eurotatoria</taxon>
        <taxon>Monogononta</taxon>
        <taxon>Pseudotrocha</taxon>
        <taxon>Ploima</taxon>
        <taxon>Brachionidae</taxon>
        <taxon>Brachionus</taxon>
    </lineage>
</organism>
<keyword evidence="2" id="KW-1185">Reference proteome</keyword>
<gene>
    <name evidence="1" type="ORF">BpHYR1_025011</name>
</gene>
<proteinExistence type="predicted"/>
<reference evidence="1 2" key="1">
    <citation type="journal article" date="2018" name="Sci. Rep.">
        <title>Genomic signatures of local adaptation to the degree of environmental predictability in rotifers.</title>
        <authorList>
            <person name="Franch-Gras L."/>
            <person name="Hahn C."/>
            <person name="Garcia-Roger E.M."/>
            <person name="Carmona M.J."/>
            <person name="Serra M."/>
            <person name="Gomez A."/>
        </authorList>
    </citation>
    <scope>NUCLEOTIDE SEQUENCE [LARGE SCALE GENOMIC DNA]</scope>
    <source>
        <strain evidence="1">HYR1</strain>
    </source>
</reference>